<protein>
    <submittedName>
        <fullName evidence="2">Uncharacterized protein</fullName>
    </submittedName>
</protein>
<feature type="region of interest" description="Disordered" evidence="1">
    <location>
        <begin position="76"/>
        <end position="96"/>
    </location>
</feature>
<dbReference type="EMBL" id="BMMV01000001">
    <property type="protein sequence ID" value="GGJ74074.1"/>
    <property type="molecule type" value="Genomic_DNA"/>
</dbReference>
<keyword evidence="3" id="KW-1185">Reference proteome</keyword>
<dbReference type="Proteomes" id="UP000660265">
    <property type="component" value="Unassembled WGS sequence"/>
</dbReference>
<proteinExistence type="predicted"/>
<accession>A0ABQ2DXI7</accession>
<dbReference type="RefSeq" id="WP_189105282.1">
    <property type="nucleotide sequence ID" value="NZ_BMMV01000001.1"/>
</dbReference>
<gene>
    <name evidence="2" type="ORF">GCM10011583_01860</name>
</gene>
<evidence type="ECO:0000313" key="3">
    <source>
        <dbReference type="Proteomes" id="UP000660265"/>
    </source>
</evidence>
<evidence type="ECO:0000313" key="2">
    <source>
        <dbReference type="EMBL" id="GGJ74074.1"/>
    </source>
</evidence>
<name>A0ABQ2DXI7_9ACTN</name>
<reference evidence="3" key="1">
    <citation type="journal article" date="2019" name="Int. J. Syst. Evol. Microbiol.">
        <title>The Global Catalogue of Microorganisms (GCM) 10K type strain sequencing project: providing services to taxonomists for standard genome sequencing and annotation.</title>
        <authorList>
            <consortium name="The Broad Institute Genomics Platform"/>
            <consortium name="The Broad Institute Genome Sequencing Center for Infectious Disease"/>
            <person name="Wu L."/>
            <person name="Ma J."/>
        </authorList>
    </citation>
    <scope>NUCLEOTIDE SEQUENCE [LARGE SCALE GENOMIC DNA]</scope>
    <source>
        <strain evidence="3">CGMCC 4.7275</strain>
    </source>
</reference>
<evidence type="ECO:0000256" key="1">
    <source>
        <dbReference type="SAM" id="MobiDB-lite"/>
    </source>
</evidence>
<comment type="caution">
    <text evidence="2">The sequence shown here is derived from an EMBL/GenBank/DDBJ whole genome shotgun (WGS) entry which is preliminary data.</text>
</comment>
<organism evidence="2 3">
    <name type="scientific">Streptomyces camponoticapitis</name>
    <dbReference type="NCBI Taxonomy" id="1616125"/>
    <lineage>
        <taxon>Bacteria</taxon>
        <taxon>Bacillati</taxon>
        <taxon>Actinomycetota</taxon>
        <taxon>Actinomycetes</taxon>
        <taxon>Kitasatosporales</taxon>
        <taxon>Streptomycetaceae</taxon>
        <taxon>Streptomyces</taxon>
    </lineage>
</organism>
<sequence length="96" mass="10008">MGAALRWEYRREVPVGRERDAVETELAPDGWEPCGQWTYHLYGSGAVGSNAAPLIPVLVAGGIAGWAGVRKDLLDGTEDEAKGGTNGGAEARRGGG</sequence>